<dbReference type="Gene3D" id="2.60.40.2360">
    <property type="entry name" value="Intracellular proteinase inhibitor BsuPI"/>
    <property type="match status" value="1"/>
</dbReference>
<feature type="domain" description="Intracellular proteinase inhibitor BsuPI" evidence="1">
    <location>
        <begin position="56"/>
        <end position="140"/>
    </location>
</feature>
<evidence type="ECO:0000313" key="3">
    <source>
        <dbReference type="Proteomes" id="UP000790580"/>
    </source>
</evidence>
<proteinExistence type="predicted"/>
<evidence type="ECO:0000259" key="1">
    <source>
        <dbReference type="Pfam" id="PF12690"/>
    </source>
</evidence>
<sequence>MNLFKIVLLIVMGTVFFVACGTSEETSRTGEGGDPSNEGEESAAEVIIEDLIFTLGTEIIGNELHIEMLLKNESDSDKELEFSSGQQYDIFIKDPEGNKLYHYAEEMMFTQALIYETIGSGETLIFEEVWESEEIHDLDYLEVEAQLLPSTIDGNIFDNEFQIVKTISSE</sequence>
<dbReference type="Pfam" id="PF12690">
    <property type="entry name" value="BsuPI"/>
    <property type="match status" value="1"/>
</dbReference>
<name>A0ABS6JTD0_9BACI</name>
<evidence type="ECO:0000313" key="2">
    <source>
        <dbReference type="EMBL" id="MBU9721838.1"/>
    </source>
</evidence>
<comment type="caution">
    <text evidence="2">The sequence shown here is derived from an EMBL/GenBank/DDBJ whole genome shotgun (WGS) entry which is preliminary data.</text>
</comment>
<dbReference type="PROSITE" id="PS51257">
    <property type="entry name" value="PROKAR_LIPOPROTEIN"/>
    <property type="match status" value="1"/>
</dbReference>
<organism evidence="2 3">
    <name type="scientific">Evansella alkalicola</name>
    <dbReference type="NCBI Taxonomy" id="745819"/>
    <lineage>
        <taxon>Bacteria</taxon>
        <taxon>Bacillati</taxon>
        <taxon>Bacillota</taxon>
        <taxon>Bacilli</taxon>
        <taxon>Bacillales</taxon>
        <taxon>Bacillaceae</taxon>
        <taxon>Evansella</taxon>
    </lineage>
</organism>
<gene>
    <name evidence="2" type="ORF">KS407_10375</name>
</gene>
<dbReference type="Proteomes" id="UP000790580">
    <property type="component" value="Unassembled WGS sequence"/>
</dbReference>
<dbReference type="EMBL" id="JAHQCR010000045">
    <property type="protein sequence ID" value="MBU9721838.1"/>
    <property type="molecule type" value="Genomic_DNA"/>
</dbReference>
<reference evidence="2 3" key="1">
    <citation type="submission" date="2021-06" db="EMBL/GenBank/DDBJ databases">
        <title>Bacillus sp. RD4P76, an endophyte from a halophyte.</title>
        <authorList>
            <person name="Sun J.-Q."/>
        </authorList>
    </citation>
    <scope>NUCLEOTIDE SEQUENCE [LARGE SCALE GENOMIC DNA]</scope>
    <source>
        <strain evidence="2 3">JCM 17098</strain>
    </source>
</reference>
<dbReference type="InterPro" id="IPR038144">
    <property type="entry name" value="IPI"/>
</dbReference>
<dbReference type="InterPro" id="IPR020481">
    <property type="entry name" value="Intracell_prot_inh_BsuPI"/>
</dbReference>
<protein>
    <recommendedName>
        <fullName evidence="1">Intracellular proteinase inhibitor BsuPI domain-containing protein</fullName>
    </recommendedName>
</protein>
<keyword evidence="3" id="KW-1185">Reference proteome</keyword>
<accession>A0ABS6JTD0</accession>
<dbReference type="RefSeq" id="WP_088076014.1">
    <property type="nucleotide sequence ID" value="NZ_JAHQCR010000045.1"/>
</dbReference>